<dbReference type="Proteomes" id="UP000640274">
    <property type="component" value="Unassembled WGS sequence"/>
</dbReference>
<keyword evidence="2" id="KW-1185">Reference proteome</keyword>
<reference evidence="1" key="1">
    <citation type="submission" date="2020-12" db="EMBL/GenBank/DDBJ databases">
        <authorList>
            <person name="Huq M.A."/>
        </authorList>
    </citation>
    <scope>NUCLEOTIDE SEQUENCE</scope>
    <source>
        <strain evidence="1">MAHUQ-46</strain>
    </source>
</reference>
<proteinExistence type="predicted"/>
<evidence type="ECO:0000313" key="2">
    <source>
        <dbReference type="Proteomes" id="UP000640274"/>
    </source>
</evidence>
<organism evidence="1 2">
    <name type="scientific">Paenibacillus roseus</name>
    <dbReference type="NCBI Taxonomy" id="2798579"/>
    <lineage>
        <taxon>Bacteria</taxon>
        <taxon>Bacillati</taxon>
        <taxon>Bacillota</taxon>
        <taxon>Bacilli</taxon>
        <taxon>Bacillales</taxon>
        <taxon>Paenibacillaceae</taxon>
        <taxon>Paenibacillus</taxon>
    </lineage>
</organism>
<dbReference type="EMBL" id="JAELUP010000004">
    <property type="protein sequence ID" value="MBJ6360056.1"/>
    <property type="molecule type" value="Genomic_DNA"/>
</dbReference>
<name>A0A934MML3_9BACL</name>
<protein>
    <submittedName>
        <fullName evidence="1">Uncharacterized protein</fullName>
    </submittedName>
</protein>
<gene>
    <name evidence="1" type="ORF">JFN88_01810</name>
</gene>
<accession>A0A934MML3</accession>
<dbReference type="AlphaFoldDB" id="A0A934MML3"/>
<dbReference type="RefSeq" id="WP_199017581.1">
    <property type="nucleotide sequence ID" value="NZ_JAELUP010000004.1"/>
</dbReference>
<sequence>MTTISRALAAAVKHGQSIGLGMGTCAVTNDVTIKEVDQNANVEAGNGAYLNKNDHHKIKVVMQL</sequence>
<evidence type="ECO:0000313" key="1">
    <source>
        <dbReference type="EMBL" id="MBJ6360056.1"/>
    </source>
</evidence>
<comment type="caution">
    <text evidence="1">The sequence shown here is derived from an EMBL/GenBank/DDBJ whole genome shotgun (WGS) entry which is preliminary data.</text>
</comment>